<evidence type="ECO:0000256" key="1">
    <source>
        <dbReference type="SAM" id="MobiDB-lite"/>
    </source>
</evidence>
<sequence>MTNASSAHFGYLVDVYCILSSHVKIVLVKPYFLPLFCPILKNRKHVQGMPMFTPSQASRLRARKSKIEEALSRPEVGSSRNRSDGSMTISKPTFTRLRWPPEIPRFSTVPTKESRTSCSPRFSITLSTIRILSSFRRSDDSLQHTGNHHYA</sequence>
<protein>
    <submittedName>
        <fullName evidence="2">Uncharacterized protein</fullName>
    </submittedName>
</protein>
<dbReference type="EMBL" id="JAKOGI010001636">
    <property type="protein sequence ID" value="KAJ8424609.1"/>
    <property type="molecule type" value="Genomic_DNA"/>
</dbReference>
<feature type="region of interest" description="Disordered" evidence="1">
    <location>
        <begin position="63"/>
        <end position="91"/>
    </location>
</feature>
<organism evidence="2 3">
    <name type="scientific">Carnegiea gigantea</name>
    <dbReference type="NCBI Taxonomy" id="171969"/>
    <lineage>
        <taxon>Eukaryota</taxon>
        <taxon>Viridiplantae</taxon>
        <taxon>Streptophyta</taxon>
        <taxon>Embryophyta</taxon>
        <taxon>Tracheophyta</taxon>
        <taxon>Spermatophyta</taxon>
        <taxon>Magnoliopsida</taxon>
        <taxon>eudicotyledons</taxon>
        <taxon>Gunneridae</taxon>
        <taxon>Pentapetalae</taxon>
        <taxon>Caryophyllales</taxon>
        <taxon>Cactineae</taxon>
        <taxon>Cactaceae</taxon>
        <taxon>Cactoideae</taxon>
        <taxon>Echinocereeae</taxon>
        <taxon>Carnegiea</taxon>
    </lineage>
</organism>
<reference evidence="2" key="1">
    <citation type="submission" date="2022-04" db="EMBL/GenBank/DDBJ databases">
        <title>Carnegiea gigantea Genome sequencing and assembly v2.</title>
        <authorList>
            <person name="Copetti D."/>
            <person name="Sanderson M.J."/>
            <person name="Burquez A."/>
            <person name="Wojciechowski M.F."/>
        </authorList>
    </citation>
    <scope>NUCLEOTIDE SEQUENCE</scope>
    <source>
        <strain evidence="2">SGP5-SGP5p</strain>
        <tissue evidence="2">Aerial part</tissue>
    </source>
</reference>
<feature type="compositionally biased region" description="Polar residues" evidence="1">
    <location>
        <begin position="78"/>
        <end position="91"/>
    </location>
</feature>
<comment type="caution">
    <text evidence="2">The sequence shown here is derived from an EMBL/GenBank/DDBJ whole genome shotgun (WGS) entry which is preliminary data.</text>
</comment>
<proteinExistence type="predicted"/>
<evidence type="ECO:0000313" key="3">
    <source>
        <dbReference type="Proteomes" id="UP001153076"/>
    </source>
</evidence>
<keyword evidence="3" id="KW-1185">Reference proteome</keyword>
<dbReference type="AlphaFoldDB" id="A0A9Q1JIV2"/>
<name>A0A9Q1JIV2_9CARY</name>
<dbReference type="Proteomes" id="UP001153076">
    <property type="component" value="Unassembled WGS sequence"/>
</dbReference>
<evidence type="ECO:0000313" key="2">
    <source>
        <dbReference type="EMBL" id="KAJ8424609.1"/>
    </source>
</evidence>
<gene>
    <name evidence="2" type="ORF">Cgig2_009669</name>
</gene>
<dbReference type="OrthoDB" id="1978583at2759"/>
<accession>A0A9Q1JIV2</accession>